<evidence type="ECO:0000313" key="1">
    <source>
        <dbReference type="EMBL" id="KAK1311859.1"/>
    </source>
</evidence>
<gene>
    <name evidence="1" type="ORF">QJS10_CPA07g00922</name>
</gene>
<keyword evidence="2" id="KW-1185">Reference proteome</keyword>
<evidence type="ECO:0000313" key="2">
    <source>
        <dbReference type="Proteomes" id="UP001180020"/>
    </source>
</evidence>
<sequence>MVVGFGKKRGPNSSEKMHHRNMMHQVKIEDSESDMYKGKAKLKDQSVLNEFKIGDAVCGKALNCSNQCILISKSMDMFQTGTLDLVRSYQYLKRCPNSLTWVQASMRGFSTRGLKGLLKHFQSDHGHVKLQLGISLQSRVAMLTPCP</sequence>
<reference evidence="1" key="2">
    <citation type="submission" date="2023-06" db="EMBL/GenBank/DDBJ databases">
        <authorList>
            <person name="Ma L."/>
            <person name="Liu K.-W."/>
            <person name="Li Z."/>
            <person name="Hsiao Y.-Y."/>
            <person name="Qi Y."/>
            <person name="Fu T."/>
            <person name="Tang G."/>
            <person name="Zhang D."/>
            <person name="Sun W.-H."/>
            <person name="Liu D.-K."/>
            <person name="Li Y."/>
            <person name="Chen G.-Z."/>
            <person name="Liu X.-D."/>
            <person name="Liao X.-Y."/>
            <person name="Jiang Y.-T."/>
            <person name="Yu X."/>
            <person name="Hao Y."/>
            <person name="Huang J."/>
            <person name="Zhao X.-W."/>
            <person name="Ke S."/>
            <person name="Chen Y.-Y."/>
            <person name="Wu W.-L."/>
            <person name="Hsu J.-L."/>
            <person name="Lin Y.-F."/>
            <person name="Huang M.-D."/>
            <person name="Li C.-Y."/>
            <person name="Huang L."/>
            <person name="Wang Z.-W."/>
            <person name="Zhao X."/>
            <person name="Zhong W.-Y."/>
            <person name="Peng D.-H."/>
            <person name="Ahmad S."/>
            <person name="Lan S."/>
            <person name="Zhang J.-S."/>
            <person name="Tsai W.-C."/>
            <person name="Van De Peer Y."/>
            <person name="Liu Z.-J."/>
        </authorList>
    </citation>
    <scope>NUCLEOTIDE SEQUENCE</scope>
    <source>
        <strain evidence="1">CP</strain>
        <tissue evidence="1">Leaves</tissue>
    </source>
</reference>
<organism evidence="1 2">
    <name type="scientific">Acorus calamus</name>
    <name type="common">Sweet flag</name>
    <dbReference type="NCBI Taxonomy" id="4465"/>
    <lineage>
        <taxon>Eukaryota</taxon>
        <taxon>Viridiplantae</taxon>
        <taxon>Streptophyta</taxon>
        <taxon>Embryophyta</taxon>
        <taxon>Tracheophyta</taxon>
        <taxon>Spermatophyta</taxon>
        <taxon>Magnoliopsida</taxon>
        <taxon>Liliopsida</taxon>
        <taxon>Acoraceae</taxon>
        <taxon>Acorus</taxon>
    </lineage>
</organism>
<reference evidence="1" key="1">
    <citation type="journal article" date="2023" name="Nat. Commun.">
        <title>Diploid and tetraploid genomes of Acorus and the evolution of monocots.</title>
        <authorList>
            <person name="Ma L."/>
            <person name="Liu K.W."/>
            <person name="Li Z."/>
            <person name="Hsiao Y.Y."/>
            <person name="Qi Y."/>
            <person name="Fu T."/>
            <person name="Tang G.D."/>
            <person name="Zhang D."/>
            <person name="Sun W.H."/>
            <person name="Liu D.K."/>
            <person name="Li Y."/>
            <person name="Chen G.Z."/>
            <person name="Liu X.D."/>
            <person name="Liao X.Y."/>
            <person name="Jiang Y.T."/>
            <person name="Yu X."/>
            <person name="Hao Y."/>
            <person name="Huang J."/>
            <person name="Zhao X.W."/>
            <person name="Ke S."/>
            <person name="Chen Y.Y."/>
            <person name="Wu W.L."/>
            <person name="Hsu J.L."/>
            <person name="Lin Y.F."/>
            <person name="Huang M.D."/>
            <person name="Li C.Y."/>
            <person name="Huang L."/>
            <person name="Wang Z.W."/>
            <person name="Zhao X."/>
            <person name="Zhong W.Y."/>
            <person name="Peng D.H."/>
            <person name="Ahmad S."/>
            <person name="Lan S."/>
            <person name="Zhang J.S."/>
            <person name="Tsai W.C."/>
            <person name="Van de Peer Y."/>
            <person name="Liu Z.J."/>
        </authorList>
    </citation>
    <scope>NUCLEOTIDE SEQUENCE</scope>
    <source>
        <strain evidence="1">CP</strain>
    </source>
</reference>
<name>A0AAV9EFW7_ACOCL</name>
<accession>A0AAV9EFW7</accession>
<comment type="caution">
    <text evidence="1">The sequence shown here is derived from an EMBL/GenBank/DDBJ whole genome shotgun (WGS) entry which is preliminary data.</text>
</comment>
<dbReference type="Proteomes" id="UP001180020">
    <property type="component" value="Unassembled WGS sequence"/>
</dbReference>
<proteinExistence type="predicted"/>
<dbReference type="AlphaFoldDB" id="A0AAV9EFW7"/>
<dbReference type="EMBL" id="JAUJYO010000007">
    <property type="protein sequence ID" value="KAK1311859.1"/>
    <property type="molecule type" value="Genomic_DNA"/>
</dbReference>
<protein>
    <submittedName>
        <fullName evidence="1">Uncharacterized protein</fullName>
    </submittedName>
</protein>